<organism evidence="1 2">
    <name type="scientific">Rhipicephalus sanguineus</name>
    <name type="common">Brown dog tick</name>
    <name type="synonym">Ixodes sanguineus</name>
    <dbReference type="NCBI Taxonomy" id="34632"/>
    <lineage>
        <taxon>Eukaryota</taxon>
        <taxon>Metazoa</taxon>
        <taxon>Ecdysozoa</taxon>
        <taxon>Arthropoda</taxon>
        <taxon>Chelicerata</taxon>
        <taxon>Arachnida</taxon>
        <taxon>Acari</taxon>
        <taxon>Parasitiformes</taxon>
        <taxon>Ixodida</taxon>
        <taxon>Ixodoidea</taxon>
        <taxon>Ixodidae</taxon>
        <taxon>Rhipicephalinae</taxon>
        <taxon>Rhipicephalus</taxon>
        <taxon>Rhipicephalus</taxon>
    </lineage>
</organism>
<comment type="caution">
    <text evidence="1">The sequence shown here is derived from an EMBL/GenBank/DDBJ whole genome shotgun (WGS) entry which is preliminary data.</text>
</comment>
<dbReference type="EMBL" id="JABSTV010001253">
    <property type="protein sequence ID" value="KAH7943273.1"/>
    <property type="molecule type" value="Genomic_DNA"/>
</dbReference>
<sequence length="126" mass="14833">MRQVLLEVLQEHDSADDLVDLVLDQVVVLDELQEDAELWGRHWRMTGRHSGSLKEEEQMRPERSKGMAGHVLALAQQYVHCPQEVLQDLIQYRVQQLLYLHLRIHQEVTEDQIQYQAQELPQDTLL</sequence>
<dbReference type="AlphaFoldDB" id="A0A9D4PIP2"/>
<dbReference type="Proteomes" id="UP000821837">
    <property type="component" value="Unassembled WGS sequence"/>
</dbReference>
<gene>
    <name evidence="1" type="ORF">HPB52_006704</name>
</gene>
<accession>A0A9D4PIP2</accession>
<evidence type="ECO:0000313" key="1">
    <source>
        <dbReference type="EMBL" id="KAH7943273.1"/>
    </source>
</evidence>
<reference evidence="1" key="2">
    <citation type="submission" date="2021-09" db="EMBL/GenBank/DDBJ databases">
        <authorList>
            <person name="Jia N."/>
            <person name="Wang J."/>
            <person name="Shi W."/>
            <person name="Du L."/>
            <person name="Sun Y."/>
            <person name="Zhan W."/>
            <person name="Jiang J."/>
            <person name="Wang Q."/>
            <person name="Zhang B."/>
            <person name="Ji P."/>
            <person name="Sakyi L.B."/>
            <person name="Cui X."/>
            <person name="Yuan T."/>
            <person name="Jiang B."/>
            <person name="Yang W."/>
            <person name="Lam T.T.-Y."/>
            <person name="Chang Q."/>
            <person name="Ding S."/>
            <person name="Wang X."/>
            <person name="Zhu J."/>
            <person name="Ruan X."/>
            <person name="Zhao L."/>
            <person name="Wei J."/>
            <person name="Que T."/>
            <person name="Du C."/>
            <person name="Cheng J."/>
            <person name="Dai P."/>
            <person name="Han X."/>
            <person name="Huang E."/>
            <person name="Gao Y."/>
            <person name="Liu J."/>
            <person name="Shao H."/>
            <person name="Ye R."/>
            <person name="Li L."/>
            <person name="Wei W."/>
            <person name="Wang X."/>
            <person name="Wang C."/>
            <person name="Huo Q."/>
            <person name="Li W."/>
            <person name="Guo W."/>
            <person name="Chen H."/>
            <person name="Chen S."/>
            <person name="Zhou L."/>
            <person name="Zhou L."/>
            <person name="Ni X."/>
            <person name="Tian J."/>
            <person name="Zhou Y."/>
            <person name="Sheng Y."/>
            <person name="Liu T."/>
            <person name="Pan Y."/>
            <person name="Xia L."/>
            <person name="Li J."/>
            <person name="Zhao F."/>
            <person name="Cao W."/>
        </authorList>
    </citation>
    <scope>NUCLEOTIDE SEQUENCE</scope>
    <source>
        <strain evidence="1">Rsan-2018</strain>
        <tissue evidence="1">Larvae</tissue>
    </source>
</reference>
<keyword evidence="2" id="KW-1185">Reference proteome</keyword>
<proteinExistence type="predicted"/>
<reference evidence="1" key="1">
    <citation type="journal article" date="2020" name="Cell">
        <title>Large-Scale Comparative Analyses of Tick Genomes Elucidate Their Genetic Diversity and Vector Capacities.</title>
        <authorList>
            <consortium name="Tick Genome and Microbiome Consortium (TIGMIC)"/>
            <person name="Jia N."/>
            <person name="Wang J."/>
            <person name="Shi W."/>
            <person name="Du L."/>
            <person name="Sun Y."/>
            <person name="Zhan W."/>
            <person name="Jiang J.F."/>
            <person name="Wang Q."/>
            <person name="Zhang B."/>
            <person name="Ji P."/>
            <person name="Bell-Sakyi L."/>
            <person name="Cui X.M."/>
            <person name="Yuan T.T."/>
            <person name="Jiang B.G."/>
            <person name="Yang W.F."/>
            <person name="Lam T.T."/>
            <person name="Chang Q.C."/>
            <person name="Ding S.J."/>
            <person name="Wang X.J."/>
            <person name="Zhu J.G."/>
            <person name="Ruan X.D."/>
            <person name="Zhao L."/>
            <person name="Wei J.T."/>
            <person name="Ye R.Z."/>
            <person name="Que T.C."/>
            <person name="Du C.H."/>
            <person name="Zhou Y.H."/>
            <person name="Cheng J.X."/>
            <person name="Dai P.F."/>
            <person name="Guo W.B."/>
            <person name="Han X.H."/>
            <person name="Huang E.J."/>
            <person name="Li L.F."/>
            <person name="Wei W."/>
            <person name="Gao Y.C."/>
            <person name="Liu J.Z."/>
            <person name="Shao H.Z."/>
            <person name="Wang X."/>
            <person name="Wang C.C."/>
            <person name="Yang T.C."/>
            <person name="Huo Q.B."/>
            <person name="Li W."/>
            <person name="Chen H.Y."/>
            <person name="Chen S.E."/>
            <person name="Zhou L.G."/>
            <person name="Ni X.B."/>
            <person name="Tian J.H."/>
            <person name="Sheng Y."/>
            <person name="Liu T."/>
            <person name="Pan Y.S."/>
            <person name="Xia L.Y."/>
            <person name="Li J."/>
            <person name="Zhao F."/>
            <person name="Cao W.C."/>
        </authorList>
    </citation>
    <scope>NUCLEOTIDE SEQUENCE</scope>
    <source>
        <strain evidence="1">Rsan-2018</strain>
    </source>
</reference>
<evidence type="ECO:0000313" key="2">
    <source>
        <dbReference type="Proteomes" id="UP000821837"/>
    </source>
</evidence>
<protein>
    <submittedName>
        <fullName evidence="1">Uncharacterized protein</fullName>
    </submittedName>
</protein>
<name>A0A9D4PIP2_RHISA</name>